<evidence type="ECO:0000256" key="10">
    <source>
        <dbReference type="SAM" id="MobiDB-lite"/>
    </source>
</evidence>
<evidence type="ECO:0000256" key="3">
    <source>
        <dbReference type="ARBA" id="ARBA00007848"/>
    </source>
</evidence>
<keyword evidence="5" id="KW-0963">Cytoplasm</keyword>
<dbReference type="Pfam" id="PF12026">
    <property type="entry name" value="CAS_C"/>
    <property type="match status" value="1"/>
</dbReference>
<proteinExistence type="inferred from homology"/>
<dbReference type="Gene3D" id="2.30.30.40">
    <property type="entry name" value="SH3 Domains"/>
    <property type="match status" value="1"/>
</dbReference>
<keyword evidence="7" id="KW-0130">Cell adhesion</keyword>
<dbReference type="PANTHER" id="PTHR10654:SF19">
    <property type="entry name" value="CAS SCAFFOLDING PROTEIN FAMILY MEMBER 4"/>
    <property type="match status" value="1"/>
</dbReference>
<feature type="region of interest" description="Disordered" evidence="10">
    <location>
        <begin position="362"/>
        <end position="464"/>
    </location>
</feature>
<evidence type="ECO:0000313" key="12">
    <source>
        <dbReference type="Proteomes" id="UP001190640"/>
    </source>
</evidence>
<dbReference type="PANTHER" id="PTHR10654">
    <property type="entry name" value="CAS SCAFFOLDING PROTEIN"/>
    <property type="match status" value="1"/>
</dbReference>
<dbReference type="GO" id="GO:0005737">
    <property type="term" value="C:cytoplasm"/>
    <property type="evidence" value="ECO:0007669"/>
    <property type="project" value="UniProtKB-SubCell"/>
</dbReference>
<feature type="compositionally biased region" description="Low complexity" evidence="10">
    <location>
        <begin position="425"/>
        <end position="456"/>
    </location>
</feature>
<keyword evidence="12" id="KW-1185">Reference proteome</keyword>
<dbReference type="FunFam" id="1.20.120.830:FF:000001">
    <property type="entry name" value="BCAR1 scaffold protein, Cas family member"/>
    <property type="match status" value="1"/>
</dbReference>
<dbReference type="GeneID" id="129330424"/>
<evidence type="ECO:0000256" key="6">
    <source>
        <dbReference type="ARBA" id="ARBA00022553"/>
    </source>
</evidence>
<dbReference type="GO" id="GO:0007155">
    <property type="term" value="P:cell adhesion"/>
    <property type="evidence" value="ECO:0007669"/>
    <property type="project" value="UniProtKB-KW"/>
</dbReference>
<comment type="similarity">
    <text evidence="3">Belongs to the CAS family.</text>
</comment>
<dbReference type="Gene3D" id="1.20.120.230">
    <property type="entry name" value="Alpha-catenin/vinculin-like"/>
    <property type="match status" value="1"/>
</dbReference>
<evidence type="ECO:0000256" key="8">
    <source>
        <dbReference type="ARBA" id="ARBA00022949"/>
    </source>
</evidence>
<sequence length="814" mass="90514">MGYRGIVQRFLKNALAKALYDNKAECPDELAFRRGDILTVLEQDPLGSEGWWKCSLHGKQGLAPANRLQLLTPSQAPSIQHDSQGLRASPGTIYQVPSARQSAGPAAPVYERMDSWIKPRSSSLPNQEVYQVPALAAQLLSEKAQSSSNQHLFTLPRATWASTLGSRSDIYDVPSPQRHAALFSQGVATPPSSRKNSQLFPSIECCLEKSQQLYDIPPSPQKARICTLKPATDNVCDSLPTASQEARKAISTRKDLSHYNTLPNLHKSEWIYDIPEKTGLKQTPQSQSPDRHMLYDIPPSRLDSDLQKILPMNSECKSMSPQAYDVPSAQRRLTLPESPLYDVPSTHDVRFLRQNGNYDVPPAVLSSKTEKENHQQTFYDVPKRTLTTSPQKKGVEKCNYNSRDNVYNFPSQLPRDAKSNQDRLSVSSVDSRTSTISTSSSASTESFSSSPSSSSEESNKEATMELDSAIETLTKLQHGVSSSIASLMIFVSSKWRYQENLEGNIEEIRRAVDHIKVSLGEFLDFAQTIEGNAACASDSKLQVRIKKQLSILAASFQILVEMREALNKCRWSLEVLVIKKPQSNPDDLDRFVMVARTVPDDIKRFVSIVIANGKLLFRKNCKENESKELRHKTVKGSLGQRMEDNSLLRNVLDKSKENSPCVERSGAEVTEDCDYIQIQGSPPKSNVLSEQDPAMKMKLSDLCRLCFGAVQKAIGVFRDSLGKNPAPEIFIGQSKLIIMVGQKLVDALCQEALEKATRNEILCGSSKFCSLLKNLAVATKNAAVQYPSAEAMRELQDQADGLLKYIQQFQAMME</sequence>
<dbReference type="PRINTS" id="PR00452">
    <property type="entry name" value="SH3DOMAIN"/>
</dbReference>
<keyword evidence="6" id="KW-0597">Phosphoprotein</keyword>
<feature type="domain" description="SH3" evidence="11">
    <location>
        <begin position="11"/>
        <end position="73"/>
    </location>
</feature>
<dbReference type="GO" id="GO:0016477">
    <property type="term" value="P:cell migration"/>
    <property type="evidence" value="ECO:0007669"/>
    <property type="project" value="TreeGrafter"/>
</dbReference>
<dbReference type="Gene3D" id="1.20.120.830">
    <property type="entry name" value="Serine-rich domain"/>
    <property type="match status" value="1"/>
</dbReference>
<keyword evidence="4 9" id="KW-0728">SH3 domain</keyword>
<dbReference type="GO" id="GO:0005925">
    <property type="term" value="C:focal adhesion"/>
    <property type="evidence" value="ECO:0007669"/>
    <property type="project" value="UniProtKB-SubCell"/>
</dbReference>
<comment type="subcellular location">
    <subcellularLocation>
        <location evidence="1">Cell junction</location>
        <location evidence="1">Focal adhesion</location>
    </subcellularLocation>
    <subcellularLocation>
        <location evidence="2">Cytoplasm</location>
    </subcellularLocation>
</comment>
<dbReference type="InterPro" id="IPR021901">
    <property type="entry name" value="CAS_C"/>
</dbReference>
<dbReference type="GO" id="GO:0005886">
    <property type="term" value="C:plasma membrane"/>
    <property type="evidence" value="ECO:0007669"/>
    <property type="project" value="TreeGrafter"/>
</dbReference>
<dbReference type="InterPro" id="IPR036028">
    <property type="entry name" value="SH3-like_dom_sf"/>
</dbReference>
<evidence type="ECO:0000256" key="4">
    <source>
        <dbReference type="ARBA" id="ARBA00022443"/>
    </source>
</evidence>
<dbReference type="Proteomes" id="UP001190640">
    <property type="component" value="Chromosome 5"/>
</dbReference>
<dbReference type="CDD" id="cd11844">
    <property type="entry name" value="SH3_CAS"/>
    <property type="match status" value="1"/>
</dbReference>
<evidence type="ECO:0000256" key="5">
    <source>
        <dbReference type="ARBA" id="ARBA00022490"/>
    </source>
</evidence>
<dbReference type="InterPro" id="IPR037362">
    <property type="entry name" value="CAS_fam"/>
</dbReference>
<dbReference type="InterPro" id="IPR038319">
    <property type="entry name" value="Serine_rich_sf"/>
</dbReference>
<dbReference type="KEGG" id="emc:129330424"/>
<reference evidence="13" key="1">
    <citation type="submission" date="2025-08" db="UniProtKB">
        <authorList>
            <consortium name="RefSeq"/>
        </authorList>
    </citation>
    <scope>IDENTIFICATION</scope>
    <source>
        <tissue evidence="13">Blood</tissue>
    </source>
</reference>
<name>A0AA97JFQ9_EUBMA</name>
<evidence type="ECO:0000259" key="11">
    <source>
        <dbReference type="PROSITE" id="PS50002"/>
    </source>
</evidence>
<dbReference type="PROSITE" id="PS50002">
    <property type="entry name" value="SH3"/>
    <property type="match status" value="1"/>
</dbReference>
<feature type="compositionally biased region" description="Polar residues" evidence="10">
    <location>
        <begin position="399"/>
        <end position="411"/>
    </location>
</feature>
<dbReference type="CTD" id="57091"/>
<organism evidence="12 13">
    <name type="scientific">Eublepharis macularius</name>
    <name type="common">Leopard gecko</name>
    <name type="synonym">Cyrtodactylus macularius</name>
    <dbReference type="NCBI Taxonomy" id="481883"/>
    <lineage>
        <taxon>Eukaryota</taxon>
        <taxon>Metazoa</taxon>
        <taxon>Chordata</taxon>
        <taxon>Craniata</taxon>
        <taxon>Vertebrata</taxon>
        <taxon>Euteleostomi</taxon>
        <taxon>Lepidosauria</taxon>
        <taxon>Squamata</taxon>
        <taxon>Bifurcata</taxon>
        <taxon>Gekkota</taxon>
        <taxon>Eublepharidae</taxon>
        <taxon>Eublepharinae</taxon>
        <taxon>Eublepharis</taxon>
    </lineage>
</organism>
<dbReference type="InterPro" id="IPR001452">
    <property type="entry name" value="SH3_domain"/>
</dbReference>
<gene>
    <name evidence="13" type="primary">CASS4</name>
</gene>
<keyword evidence="8" id="KW-0965">Cell junction</keyword>
<dbReference type="FunFam" id="2.30.30.40:FF:000009">
    <property type="entry name" value="Breast cancer anti-estrogen resistance 1"/>
    <property type="match status" value="1"/>
</dbReference>
<dbReference type="Pfam" id="PF14604">
    <property type="entry name" value="SH3_9"/>
    <property type="match status" value="1"/>
</dbReference>
<evidence type="ECO:0000313" key="13">
    <source>
        <dbReference type="RefSeq" id="XP_054836427.1"/>
    </source>
</evidence>
<evidence type="ECO:0000256" key="2">
    <source>
        <dbReference type="ARBA" id="ARBA00004496"/>
    </source>
</evidence>
<protein>
    <submittedName>
        <fullName evidence="13">Cas scaffolding protein family member 4</fullName>
    </submittedName>
</protein>
<dbReference type="SMART" id="SM00326">
    <property type="entry name" value="SH3"/>
    <property type="match status" value="1"/>
</dbReference>
<evidence type="ECO:0000256" key="9">
    <source>
        <dbReference type="PROSITE-ProRule" id="PRU00192"/>
    </source>
</evidence>
<dbReference type="InterPro" id="IPR014928">
    <property type="entry name" value="Serine_rich_dom"/>
</dbReference>
<accession>A0AA97JFQ9</accession>
<dbReference type="Pfam" id="PF08824">
    <property type="entry name" value="Serine_rich"/>
    <property type="match status" value="1"/>
</dbReference>
<dbReference type="RefSeq" id="XP_054836427.1">
    <property type="nucleotide sequence ID" value="XM_054980452.1"/>
</dbReference>
<evidence type="ECO:0000256" key="7">
    <source>
        <dbReference type="ARBA" id="ARBA00022889"/>
    </source>
</evidence>
<dbReference type="AlphaFoldDB" id="A0AA97JFQ9"/>
<dbReference type="SUPFAM" id="SSF50044">
    <property type="entry name" value="SH3-domain"/>
    <property type="match status" value="1"/>
</dbReference>
<dbReference type="GO" id="GO:0007169">
    <property type="term" value="P:cell surface receptor protein tyrosine kinase signaling pathway"/>
    <property type="evidence" value="ECO:0007669"/>
    <property type="project" value="TreeGrafter"/>
</dbReference>
<evidence type="ECO:0000256" key="1">
    <source>
        <dbReference type="ARBA" id="ARBA00004246"/>
    </source>
</evidence>